<organism evidence="1 2">
    <name type="scientific">Lignipirellula cremea</name>
    <dbReference type="NCBI Taxonomy" id="2528010"/>
    <lineage>
        <taxon>Bacteria</taxon>
        <taxon>Pseudomonadati</taxon>
        <taxon>Planctomycetota</taxon>
        <taxon>Planctomycetia</taxon>
        <taxon>Pirellulales</taxon>
        <taxon>Pirellulaceae</taxon>
        <taxon>Lignipirellula</taxon>
    </lineage>
</organism>
<protein>
    <recommendedName>
        <fullName evidence="3">Lipoprotein</fullName>
    </recommendedName>
</protein>
<dbReference type="RefSeq" id="WP_145049221.1">
    <property type="nucleotide sequence ID" value="NZ_CP036433.1"/>
</dbReference>
<sequence length="161" mass="17397">MNKHRTIIGAIILVTVLLGCSSEPGKSGNVRSAPKAVLLGDHLCTGLEGAEGDQFLFLIGEEEFEIRAANGPLPMRVVQAIIGQETEVASITGKWQYAEGRMTLSELCVDGNCGDGTFTLRPLVTPVLRVHLGGHQYKLTRWHGESAPETKAKSETGEREK</sequence>
<proteinExistence type="predicted"/>
<dbReference type="AlphaFoldDB" id="A0A518DM18"/>
<accession>A0A518DM18</accession>
<evidence type="ECO:0000313" key="1">
    <source>
        <dbReference type="EMBL" id="QDU92887.1"/>
    </source>
</evidence>
<dbReference type="PROSITE" id="PS51257">
    <property type="entry name" value="PROKAR_LIPOPROTEIN"/>
    <property type="match status" value="1"/>
</dbReference>
<evidence type="ECO:0000313" key="2">
    <source>
        <dbReference type="Proteomes" id="UP000317648"/>
    </source>
</evidence>
<name>A0A518DM18_9BACT</name>
<dbReference type="Proteomes" id="UP000317648">
    <property type="component" value="Chromosome"/>
</dbReference>
<evidence type="ECO:0008006" key="3">
    <source>
        <dbReference type="Google" id="ProtNLM"/>
    </source>
</evidence>
<dbReference type="KEGG" id="lcre:Pla8534_06600"/>
<reference evidence="1 2" key="1">
    <citation type="submission" date="2019-02" db="EMBL/GenBank/DDBJ databases">
        <title>Deep-cultivation of Planctomycetes and their phenomic and genomic characterization uncovers novel biology.</title>
        <authorList>
            <person name="Wiegand S."/>
            <person name="Jogler M."/>
            <person name="Boedeker C."/>
            <person name="Pinto D."/>
            <person name="Vollmers J."/>
            <person name="Rivas-Marin E."/>
            <person name="Kohn T."/>
            <person name="Peeters S.H."/>
            <person name="Heuer A."/>
            <person name="Rast P."/>
            <person name="Oberbeckmann S."/>
            <person name="Bunk B."/>
            <person name="Jeske O."/>
            <person name="Meyerdierks A."/>
            <person name="Storesund J.E."/>
            <person name="Kallscheuer N."/>
            <person name="Luecker S."/>
            <person name="Lage O.M."/>
            <person name="Pohl T."/>
            <person name="Merkel B.J."/>
            <person name="Hornburger P."/>
            <person name="Mueller R.-W."/>
            <person name="Bruemmer F."/>
            <person name="Labrenz M."/>
            <person name="Spormann A.M."/>
            <person name="Op den Camp H."/>
            <person name="Overmann J."/>
            <person name="Amann R."/>
            <person name="Jetten M.S.M."/>
            <person name="Mascher T."/>
            <person name="Medema M.H."/>
            <person name="Devos D.P."/>
            <person name="Kaster A.-K."/>
            <person name="Ovreas L."/>
            <person name="Rohde M."/>
            <person name="Galperin M.Y."/>
            <person name="Jogler C."/>
        </authorList>
    </citation>
    <scope>NUCLEOTIDE SEQUENCE [LARGE SCALE GENOMIC DNA]</scope>
    <source>
        <strain evidence="1 2">Pla85_3_4</strain>
    </source>
</reference>
<gene>
    <name evidence="1" type="ORF">Pla8534_06600</name>
</gene>
<dbReference type="EMBL" id="CP036433">
    <property type="protein sequence ID" value="QDU92887.1"/>
    <property type="molecule type" value="Genomic_DNA"/>
</dbReference>
<keyword evidence="2" id="KW-1185">Reference proteome</keyword>